<keyword evidence="2 3" id="KW-0732">Signal</keyword>
<accession>A0A1M7YKZ4</accession>
<dbReference type="STRING" id="1121416.SAMN02745220_05045"/>
<dbReference type="PANTHER" id="PTHR30035">
    <property type="entry name" value="LIPOPROTEIN VACJ-RELATED"/>
    <property type="match status" value="1"/>
</dbReference>
<proteinExistence type="inferred from homology"/>
<evidence type="ECO:0000256" key="1">
    <source>
        <dbReference type="ARBA" id="ARBA00010634"/>
    </source>
</evidence>
<dbReference type="GO" id="GO:0120010">
    <property type="term" value="P:intermembrane phospholipid transfer"/>
    <property type="evidence" value="ECO:0007669"/>
    <property type="project" value="TreeGrafter"/>
</dbReference>
<reference evidence="4 5" key="1">
    <citation type="submission" date="2016-12" db="EMBL/GenBank/DDBJ databases">
        <authorList>
            <person name="Song W.-J."/>
            <person name="Kurnit D.M."/>
        </authorList>
    </citation>
    <scope>NUCLEOTIDE SEQUENCE [LARGE SCALE GENOMIC DNA]</scope>
    <source>
        <strain evidence="4 5">DSM 18488</strain>
    </source>
</reference>
<sequence length="255" mass="28775">MMKPRNTTIRMAFMALALLAVLFAAGCAKNQNASLEPPMHTPENTLKPGVEYAVDVYDPLEGMNRRIYTFNYYFDKFIFLPVVNTYEFIMPDYVEDRVSNFVDNIFEFNNFTNNLLQLKFRSTAITLGRFLVNSTIGIAGLWDPATGMGMLRQTEDFGQTLGHYGVGNGPYIVLPVFGPSNLRDTTGLVTDAVAFSAAGPPAWVDDDDTTLIFNGVAAVDKRHRQSFRYYQTGSPFEYEMIRMLYASKREIEIAK</sequence>
<feature type="chain" id="PRO_5012771383" evidence="3">
    <location>
        <begin position="34"/>
        <end position="255"/>
    </location>
</feature>
<dbReference type="Pfam" id="PF04333">
    <property type="entry name" value="MlaA"/>
    <property type="match status" value="1"/>
</dbReference>
<dbReference type="RefSeq" id="WP_234981274.1">
    <property type="nucleotide sequence ID" value="NZ_FRFE01000051.1"/>
</dbReference>
<comment type="similarity">
    <text evidence="1">Belongs to the MlaA family.</text>
</comment>
<evidence type="ECO:0000256" key="2">
    <source>
        <dbReference type="ARBA" id="ARBA00022729"/>
    </source>
</evidence>
<organism evidence="4 5">
    <name type="scientific">Desulfopila aestuarii DSM 18488</name>
    <dbReference type="NCBI Taxonomy" id="1121416"/>
    <lineage>
        <taxon>Bacteria</taxon>
        <taxon>Pseudomonadati</taxon>
        <taxon>Thermodesulfobacteriota</taxon>
        <taxon>Desulfobulbia</taxon>
        <taxon>Desulfobulbales</taxon>
        <taxon>Desulfocapsaceae</taxon>
        <taxon>Desulfopila</taxon>
    </lineage>
</organism>
<dbReference type="PRINTS" id="PR01805">
    <property type="entry name" value="VACJLIPOPROT"/>
</dbReference>
<dbReference type="Proteomes" id="UP000184603">
    <property type="component" value="Unassembled WGS sequence"/>
</dbReference>
<dbReference type="AlphaFoldDB" id="A0A1M7YKZ4"/>
<evidence type="ECO:0000313" key="4">
    <source>
        <dbReference type="EMBL" id="SHO53291.1"/>
    </source>
</evidence>
<dbReference type="PANTHER" id="PTHR30035:SF3">
    <property type="entry name" value="INTERMEMBRANE PHOSPHOLIPID TRANSPORT SYSTEM LIPOPROTEIN MLAA"/>
    <property type="match status" value="1"/>
</dbReference>
<keyword evidence="5" id="KW-1185">Reference proteome</keyword>
<evidence type="ECO:0000256" key="3">
    <source>
        <dbReference type="SAM" id="SignalP"/>
    </source>
</evidence>
<dbReference type="PROSITE" id="PS51257">
    <property type="entry name" value="PROKAR_LIPOPROTEIN"/>
    <property type="match status" value="1"/>
</dbReference>
<dbReference type="GO" id="GO:0016020">
    <property type="term" value="C:membrane"/>
    <property type="evidence" value="ECO:0007669"/>
    <property type="project" value="InterPro"/>
</dbReference>
<dbReference type="EMBL" id="FRFE01000051">
    <property type="protein sequence ID" value="SHO53291.1"/>
    <property type="molecule type" value="Genomic_DNA"/>
</dbReference>
<keyword evidence="4" id="KW-0449">Lipoprotein</keyword>
<gene>
    <name evidence="4" type="ORF">SAMN02745220_05045</name>
</gene>
<name>A0A1M7YKZ4_9BACT</name>
<evidence type="ECO:0000313" key="5">
    <source>
        <dbReference type="Proteomes" id="UP000184603"/>
    </source>
</evidence>
<dbReference type="InterPro" id="IPR007428">
    <property type="entry name" value="MlaA"/>
</dbReference>
<feature type="signal peptide" evidence="3">
    <location>
        <begin position="1"/>
        <end position="33"/>
    </location>
</feature>
<protein>
    <submittedName>
        <fullName evidence="4">Phospholipid-binding lipoprotein MlaA</fullName>
    </submittedName>
</protein>